<keyword evidence="2" id="KW-0238">DNA-binding</keyword>
<dbReference type="GO" id="GO:0003677">
    <property type="term" value="F:DNA binding"/>
    <property type="evidence" value="ECO:0007669"/>
    <property type="project" value="UniProtKB-KW"/>
</dbReference>
<dbReference type="RefSeq" id="WP_124617256.1">
    <property type="nucleotide sequence ID" value="NZ_JAPQZI010000080.1"/>
</dbReference>
<protein>
    <recommendedName>
        <fullName evidence="4">Tyr recombinase domain-containing protein</fullName>
    </recommendedName>
</protein>
<evidence type="ECO:0000256" key="3">
    <source>
        <dbReference type="ARBA" id="ARBA00023172"/>
    </source>
</evidence>
<dbReference type="InterPro" id="IPR013762">
    <property type="entry name" value="Integrase-like_cat_sf"/>
</dbReference>
<dbReference type="Proteomes" id="UP000269271">
    <property type="component" value="Unassembled WGS sequence"/>
</dbReference>
<organism evidence="5 6">
    <name type="scientific">Burkholderia contaminans</name>
    <dbReference type="NCBI Taxonomy" id="488447"/>
    <lineage>
        <taxon>Bacteria</taxon>
        <taxon>Pseudomonadati</taxon>
        <taxon>Pseudomonadota</taxon>
        <taxon>Betaproteobacteria</taxon>
        <taxon>Burkholderiales</taxon>
        <taxon>Burkholderiaceae</taxon>
        <taxon>Burkholderia</taxon>
        <taxon>Burkholderia cepacia complex</taxon>
    </lineage>
</organism>
<dbReference type="PANTHER" id="PTHR30349">
    <property type="entry name" value="PHAGE INTEGRASE-RELATED"/>
    <property type="match status" value="1"/>
</dbReference>
<dbReference type="Gene3D" id="1.10.443.10">
    <property type="entry name" value="Intergrase catalytic core"/>
    <property type="match status" value="1"/>
</dbReference>
<dbReference type="SUPFAM" id="SSF56349">
    <property type="entry name" value="DNA breaking-rejoining enzymes"/>
    <property type="match status" value="1"/>
</dbReference>
<evidence type="ECO:0000259" key="4">
    <source>
        <dbReference type="PROSITE" id="PS51898"/>
    </source>
</evidence>
<reference evidence="5 6" key="1">
    <citation type="submission" date="2018-08" db="EMBL/GenBank/DDBJ databases">
        <title>Comparative analysis of Burkholderia isolates from Puerto Rico.</title>
        <authorList>
            <person name="Hall C."/>
            <person name="Sahl J."/>
            <person name="Wagner D."/>
        </authorList>
    </citation>
    <scope>NUCLEOTIDE SEQUENCE [LARGE SCALE GENOMIC DNA]</scope>
    <source>
        <strain evidence="5 6">Bp9001</strain>
    </source>
</reference>
<dbReference type="EMBL" id="QTQX01000005">
    <property type="protein sequence ID" value="RQT32338.1"/>
    <property type="molecule type" value="Genomic_DNA"/>
</dbReference>
<evidence type="ECO:0000256" key="1">
    <source>
        <dbReference type="ARBA" id="ARBA00022908"/>
    </source>
</evidence>
<dbReference type="InterPro" id="IPR010998">
    <property type="entry name" value="Integrase_recombinase_N"/>
</dbReference>
<keyword evidence="3" id="KW-0233">DNA recombination</keyword>
<feature type="domain" description="Tyr recombinase" evidence="4">
    <location>
        <begin position="119"/>
        <end position="305"/>
    </location>
</feature>
<dbReference type="Pfam" id="PF00589">
    <property type="entry name" value="Phage_integrase"/>
    <property type="match status" value="1"/>
</dbReference>
<dbReference type="Gene3D" id="1.10.150.130">
    <property type="match status" value="1"/>
</dbReference>
<keyword evidence="1" id="KW-0229">DNA integration</keyword>
<dbReference type="GO" id="GO:0006310">
    <property type="term" value="P:DNA recombination"/>
    <property type="evidence" value="ECO:0007669"/>
    <property type="project" value="UniProtKB-KW"/>
</dbReference>
<accession>A0A3N8R8T8</accession>
<dbReference type="InterPro" id="IPR011010">
    <property type="entry name" value="DNA_brk_join_enz"/>
</dbReference>
<gene>
    <name evidence="5" type="ORF">DF037_10805</name>
</gene>
<sequence>MLDLLHVDELPDTERLSDVLKFYLHANPNRYNRRFQYHATRAFDYLIAVTGDLPVSRVGRSNARTFVEQLLTVGLRSSSIRRILSQIAAAMSLYFTEHEVERANPFRRVRIPNENEDTAQREPFTQAELGKLMHLCRVVDDDIRWLVAMLADTGARLAEVAGLTLEDIRLDATIPYISIRHRSCRSVKNGKRSSSERDIPLTGFAFWATKRIKNSAKPGQQYAFPRYASTLGCNANSASAAIGKWMRASGINHTAHELRHTMADRLRDARCPDEVRKAIGGWSIDGEAAKYGNGYSLAVKFEWLDRVTRGQASEPDL</sequence>
<comment type="caution">
    <text evidence="5">The sequence shown here is derived from an EMBL/GenBank/DDBJ whole genome shotgun (WGS) entry which is preliminary data.</text>
</comment>
<evidence type="ECO:0000313" key="5">
    <source>
        <dbReference type="EMBL" id="RQT32338.1"/>
    </source>
</evidence>
<name>A0A3N8R8T8_9BURK</name>
<evidence type="ECO:0000313" key="6">
    <source>
        <dbReference type="Proteomes" id="UP000269271"/>
    </source>
</evidence>
<dbReference type="AlphaFoldDB" id="A0A3N8R8T8"/>
<dbReference type="InterPro" id="IPR002104">
    <property type="entry name" value="Integrase_catalytic"/>
</dbReference>
<dbReference type="InterPro" id="IPR050090">
    <property type="entry name" value="Tyrosine_recombinase_XerCD"/>
</dbReference>
<dbReference type="GO" id="GO:0015074">
    <property type="term" value="P:DNA integration"/>
    <property type="evidence" value="ECO:0007669"/>
    <property type="project" value="UniProtKB-KW"/>
</dbReference>
<proteinExistence type="predicted"/>
<evidence type="ECO:0000256" key="2">
    <source>
        <dbReference type="ARBA" id="ARBA00023125"/>
    </source>
</evidence>
<dbReference type="PROSITE" id="PS51898">
    <property type="entry name" value="TYR_RECOMBINASE"/>
    <property type="match status" value="1"/>
</dbReference>